<dbReference type="PANTHER" id="PTHR11712">
    <property type="entry name" value="POLYKETIDE SYNTHASE-RELATED"/>
    <property type="match status" value="1"/>
</dbReference>
<sequence length="406" mass="43720">MGDRIVITGVGISSSLGQGLPIHTEGLLSGSTGISRIDYIETLHREHIKVGEIKRSNEELAASLGIPPVNAYSRTSFLGIEALGEALQSAGLSKDEIMQLPLVMASSVAGMDITERYFYEYTTAPELRRYIHTHNIGEVTAQIADYFGIKGMVTSLSTACSSSANAIITGAQLIRSRRAKRVVVGGADALSKFTINGFNTLMILSDMDCTPFDAHRKGLNLGEAAAFLVLESQEEALEKGRKIWGVLSGWGNANDAYHQTASSEEGEGAFLAMERALHLSGLIPSDIDYINAHGTATVNNDLSESRALMRIFGEEVPDFSSTKPFTGHTLAVASAVEAIFSLLAIQEGAVWPNLNWQTPMPEVPLRPQTTLKRKPIRHVLSNSFGFGGNCSTLIFSKASECPQLGM</sequence>
<reference evidence="6" key="1">
    <citation type="submission" date="2017-06" db="EMBL/GenBank/DDBJ databases">
        <title>Capnocytophaga spp. assemblies.</title>
        <authorList>
            <person name="Gulvik C.A."/>
        </authorList>
    </citation>
    <scope>NUCLEOTIDE SEQUENCE [LARGE SCALE GENOMIC DNA]</scope>
    <source>
        <strain evidence="6">H1496</strain>
    </source>
</reference>
<dbReference type="CDD" id="cd00834">
    <property type="entry name" value="KAS_I_II"/>
    <property type="match status" value="1"/>
</dbReference>
<keyword evidence="2 3" id="KW-0808">Transferase</keyword>
<dbReference type="Pfam" id="PF00109">
    <property type="entry name" value="ketoacyl-synt"/>
    <property type="match status" value="1"/>
</dbReference>
<dbReference type="GO" id="GO:0004315">
    <property type="term" value="F:3-oxoacyl-[acyl-carrier-protein] synthase activity"/>
    <property type="evidence" value="ECO:0007669"/>
    <property type="project" value="InterPro"/>
</dbReference>
<dbReference type="PROSITE" id="PS52004">
    <property type="entry name" value="KS3_2"/>
    <property type="match status" value="1"/>
</dbReference>
<dbReference type="PANTHER" id="PTHR11712:SF320">
    <property type="entry name" value="BETA-KETOACYL SYNTHASE"/>
    <property type="match status" value="1"/>
</dbReference>
<dbReference type="InterPro" id="IPR016039">
    <property type="entry name" value="Thiolase-like"/>
</dbReference>
<dbReference type="EMBL" id="CP022386">
    <property type="protein sequence ID" value="ATA87218.1"/>
    <property type="molecule type" value="Genomic_DNA"/>
</dbReference>
<dbReference type="Gene3D" id="3.40.47.10">
    <property type="match status" value="1"/>
</dbReference>
<feature type="domain" description="Ketosynthase family 3 (KS3)" evidence="4">
    <location>
        <begin position="2"/>
        <end position="397"/>
    </location>
</feature>
<dbReference type="GeneID" id="84808615"/>
<gene>
    <name evidence="5" type="ORF">CGC50_08620</name>
</gene>
<dbReference type="AlphaFoldDB" id="A0A250FT20"/>
<protein>
    <submittedName>
        <fullName evidence="5">Beta-ACP synthase</fullName>
    </submittedName>
</protein>
<dbReference type="SUPFAM" id="SSF53901">
    <property type="entry name" value="Thiolase-like"/>
    <property type="match status" value="2"/>
</dbReference>
<evidence type="ECO:0000256" key="2">
    <source>
        <dbReference type="ARBA" id="ARBA00022679"/>
    </source>
</evidence>
<evidence type="ECO:0000256" key="3">
    <source>
        <dbReference type="RuleBase" id="RU003694"/>
    </source>
</evidence>
<dbReference type="GO" id="GO:0006633">
    <property type="term" value="P:fatty acid biosynthetic process"/>
    <property type="evidence" value="ECO:0007669"/>
    <property type="project" value="InterPro"/>
</dbReference>
<dbReference type="OrthoDB" id="9808669at2"/>
<name>A0A250FT20_9FLAO</name>
<dbReference type="Proteomes" id="UP000217250">
    <property type="component" value="Chromosome"/>
</dbReference>
<dbReference type="SMART" id="SM00825">
    <property type="entry name" value="PKS_KS"/>
    <property type="match status" value="1"/>
</dbReference>
<dbReference type="KEGG" id="cgh:CGC50_08620"/>
<dbReference type="Pfam" id="PF02801">
    <property type="entry name" value="Ketoacyl-synt_C"/>
    <property type="match status" value="1"/>
</dbReference>
<dbReference type="PROSITE" id="PS00606">
    <property type="entry name" value="KS3_1"/>
    <property type="match status" value="1"/>
</dbReference>
<proteinExistence type="inferred from homology"/>
<evidence type="ECO:0000259" key="4">
    <source>
        <dbReference type="PROSITE" id="PS52004"/>
    </source>
</evidence>
<dbReference type="InterPro" id="IPR018201">
    <property type="entry name" value="Ketoacyl_synth_AS"/>
</dbReference>
<dbReference type="InterPro" id="IPR014030">
    <property type="entry name" value="Ketoacyl_synth_N"/>
</dbReference>
<comment type="similarity">
    <text evidence="1 3">Belongs to the thiolase-like superfamily. Beta-ketoacyl-ACP synthases family.</text>
</comment>
<evidence type="ECO:0000313" key="6">
    <source>
        <dbReference type="Proteomes" id="UP000217250"/>
    </source>
</evidence>
<evidence type="ECO:0000313" key="5">
    <source>
        <dbReference type="EMBL" id="ATA87218.1"/>
    </source>
</evidence>
<dbReference type="RefSeq" id="WP_095910498.1">
    <property type="nucleotide sequence ID" value="NZ_CP022386.1"/>
</dbReference>
<dbReference type="InterPro" id="IPR020841">
    <property type="entry name" value="PKS_Beta-ketoAc_synthase_dom"/>
</dbReference>
<organism evidence="5 6">
    <name type="scientific">Capnocytophaga gingivalis</name>
    <dbReference type="NCBI Taxonomy" id="1017"/>
    <lineage>
        <taxon>Bacteria</taxon>
        <taxon>Pseudomonadati</taxon>
        <taxon>Bacteroidota</taxon>
        <taxon>Flavobacteriia</taxon>
        <taxon>Flavobacteriales</taxon>
        <taxon>Flavobacteriaceae</taxon>
        <taxon>Capnocytophaga</taxon>
    </lineage>
</organism>
<dbReference type="GO" id="GO:0005829">
    <property type="term" value="C:cytosol"/>
    <property type="evidence" value="ECO:0007669"/>
    <property type="project" value="TreeGrafter"/>
</dbReference>
<evidence type="ECO:0000256" key="1">
    <source>
        <dbReference type="ARBA" id="ARBA00008467"/>
    </source>
</evidence>
<dbReference type="InterPro" id="IPR014031">
    <property type="entry name" value="Ketoacyl_synth_C"/>
</dbReference>
<dbReference type="InterPro" id="IPR000794">
    <property type="entry name" value="Beta-ketoacyl_synthase"/>
</dbReference>
<accession>A0A250FT20</accession>